<gene>
    <name evidence="1" type="ORF">KC01_LOCUS11268</name>
</gene>
<sequence>MMLSFLKEEHLHVDLTEQHAAPPQHFIAGASRSQHTDWLDSQFAEEGWVPYYSASPYVSGHNGHHHFSGEIQSPAHRPCIVHKEPLGHFLSGSGNIRSELHTE</sequence>
<dbReference type="EMBL" id="OZ035836">
    <property type="protein sequence ID" value="CAL1580424.1"/>
    <property type="molecule type" value="Genomic_DNA"/>
</dbReference>
<dbReference type="Proteomes" id="UP001497482">
    <property type="component" value="Chromosome 14"/>
</dbReference>
<dbReference type="AlphaFoldDB" id="A0AAV2JSA1"/>
<name>A0AAV2JSA1_KNICA</name>
<organism evidence="1 2">
    <name type="scientific">Knipowitschia caucasica</name>
    <name type="common">Caucasian dwarf goby</name>
    <name type="synonym">Pomatoschistus caucasicus</name>
    <dbReference type="NCBI Taxonomy" id="637954"/>
    <lineage>
        <taxon>Eukaryota</taxon>
        <taxon>Metazoa</taxon>
        <taxon>Chordata</taxon>
        <taxon>Craniata</taxon>
        <taxon>Vertebrata</taxon>
        <taxon>Euteleostomi</taxon>
        <taxon>Actinopterygii</taxon>
        <taxon>Neopterygii</taxon>
        <taxon>Teleostei</taxon>
        <taxon>Neoteleostei</taxon>
        <taxon>Acanthomorphata</taxon>
        <taxon>Gobiaria</taxon>
        <taxon>Gobiiformes</taxon>
        <taxon>Gobioidei</taxon>
        <taxon>Gobiidae</taxon>
        <taxon>Gobiinae</taxon>
        <taxon>Knipowitschia</taxon>
    </lineage>
</organism>
<protein>
    <submittedName>
        <fullName evidence="1">Uncharacterized protein</fullName>
    </submittedName>
</protein>
<reference evidence="1 2" key="1">
    <citation type="submission" date="2024-04" db="EMBL/GenBank/DDBJ databases">
        <authorList>
            <person name="Waldvogel A.-M."/>
            <person name="Schoenle A."/>
        </authorList>
    </citation>
    <scope>NUCLEOTIDE SEQUENCE [LARGE SCALE GENOMIC DNA]</scope>
</reference>
<evidence type="ECO:0000313" key="1">
    <source>
        <dbReference type="EMBL" id="CAL1580424.1"/>
    </source>
</evidence>
<keyword evidence="2" id="KW-1185">Reference proteome</keyword>
<proteinExistence type="predicted"/>
<evidence type="ECO:0000313" key="2">
    <source>
        <dbReference type="Proteomes" id="UP001497482"/>
    </source>
</evidence>
<accession>A0AAV2JSA1</accession>